<name>I4B5G5_TURPD</name>
<organism evidence="6 7">
    <name type="scientific">Turneriella parva (strain ATCC BAA-1111 / DSM 21527 / NCTC 11395 / H)</name>
    <name type="common">Leptospira parva</name>
    <dbReference type="NCBI Taxonomy" id="869212"/>
    <lineage>
        <taxon>Bacteria</taxon>
        <taxon>Pseudomonadati</taxon>
        <taxon>Spirochaetota</taxon>
        <taxon>Spirochaetia</taxon>
        <taxon>Leptospirales</taxon>
        <taxon>Leptospiraceae</taxon>
        <taxon>Turneriella</taxon>
    </lineage>
</organism>
<evidence type="ECO:0000256" key="2">
    <source>
        <dbReference type="ARBA" id="ARBA00022452"/>
    </source>
</evidence>
<dbReference type="PANTHER" id="PTHR30026">
    <property type="entry name" value="OUTER MEMBRANE PROTEIN TOLC"/>
    <property type="match status" value="1"/>
</dbReference>
<dbReference type="HOGENOM" id="CLU_483792_0_0_12"/>
<evidence type="ECO:0000313" key="7">
    <source>
        <dbReference type="Proteomes" id="UP000006048"/>
    </source>
</evidence>
<dbReference type="InterPro" id="IPR051906">
    <property type="entry name" value="TolC-like"/>
</dbReference>
<keyword evidence="7" id="KW-1185">Reference proteome</keyword>
<evidence type="ECO:0000256" key="5">
    <source>
        <dbReference type="ARBA" id="ARBA00023237"/>
    </source>
</evidence>
<dbReference type="KEGG" id="tpx:Turpa_1875"/>
<evidence type="ECO:0000256" key="3">
    <source>
        <dbReference type="ARBA" id="ARBA00022692"/>
    </source>
</evidence>
<dbReference type="GO" id="GO:0009279">
    <property type="term" value="C:cell outer membrane"/>
    <property type="evidence" value="ECO:0007669"/>
    <property type="project" value="UniProtKB-SubCell"/>
</dbReference>
<reference evidence="6 7" key="1">
    <citation type="submission" date="2012-06" db="EMBL/GenBank/DDBJ databases">
        <title>The complete chromosome of genome of Turneriella parva DSM 21527.</title>
        <authorList>
            <consortium name="US DOE Joint Genome Institute (JGI-PGF)"/>
            <person name="Lucas S."/>
            <person name="Han J."/>
            <person name="Lapidus A."/>
            <person name="Bruce D."/>
            <person name="Goodwin L."/>
            <person name="Pitluck S."/>
            <person name="Peters L."/>
            <person name="Kyrpides N."/>
            <person name="Mavromatis K."/>
            <person name="Ivanova N."/>
            <person name="Mikhailova N."/>
            <person name="Chertkov O."/>
            <person name="Detter J.C."/>
            <person name="Tapia R."/>
            <person name="Han C."/>
            <person name="Land M."/>
            <person name="Hauser L."/>
            <person name="Markowitz V."/>
            <person name="Cheng J.-F."/>
            <person name="Hugenholtz P."/>
            <person name="Woyke T."/>
            <person name="Wu D."/>
            <person name="Gronow S."/>
            <person name="Wellnitz S."/>
            <person name="Brambilla E."/>
            <person name="Klenk H.-P."/>
            <person name="Eisen J.A."/>
        </authorList>
    </citation>
    <scope>NUCLEOTIDE SEQUENCE [LARGE SCALE GENOMIC DNA]</scope>
    <source>
        <strain evidence="7">ATCC BAA-1111 / DSM 21527 / NCTC 11395 / H</strain>
    </source>
</reference>
<keyword evidence="3" id="KW-0812">Transmembrane</keyword>
<comment type="subcellular location">
    <subcellularLocation>
        <location evidence="1">Cell outer membrane</location>
    </subcellularLocation>
</comment>
<dbReference type="GO" id="GO:0015288">
    <property type="term" value="F:porin activity"/>
    <property type="evidence" value="ECO:0007669"/>
    <property type="project" value="TreeGrafter"/>
</dbReference>
<dbReference type="GO" id="GO:0015562">
    <property type="term" value="F:efflux transmembrane transporter activity"/>
    <property type="evidence" value="ECO:0007669"/>
    <property type="project" value="InterPro"/>
</dbReference>
<dbReference type="AlphaFoldDB" id="I4B5G5"/>
<sequence>MREDHAALYPGKVFMGQLTGVALLFFLLTKRLNFLVFCLAVHYIAWVNSMKTRLFTLVLLWNSIAGLSAEDAPAQPPAAAPAAVPEKSAEASFTIGGVNLTIQDAINIVLEKNLTLQSAKYDVVMSDTNARKLDKKFAPIVSAEGQHLGFSDSPLSSASRGYQYNGYLGISKLFATGTTVGGGYRYQQLHSEASNGFLGLPINQPATTSTFNGYFINVQQELLKNSFGYADRKQEKIANKQAEGQRAYTVNLLSGLVVQALTDYWQVTIQKSALENARLEEKSNRQVRAIVARNVSYGLGETYDLNNYNARVAMSTAKVSMTEQSLKNATRKLLRTVNMPVDTKVEGITNLVETLPSLDANAALKAAMEKRVDFKNAKIENEVAEMQTDLYGNQALPSLTAYFNYVSQGTNQFIQFPGFPAAGSLQSPQWQVGVKASYPLWDDEIKVNQRNAGMQLTQSRIKLQNLEQEIRDDVLTRLENVRLNFEVFQTSRTARKESEAFYNRMLARTRTGKLNFQLVGQALESMVASRQKELEALVNYNIALLQFDLAKNEIFERYNIDVEKILAKVK</sequence>
<proteinExistence type="predicted"/>
<keyword evidence="2" id="KW-1134">Transmembrane beta strand</keyword>
<evidence type="ECO:0000313" key="6">
    <source>
        <dbReference type="EMBL" id="AFM12522.1"/>
    </source>
</evidence>
<dbReference type="GO" id="GO:1990281">
    <property type="term" value="C:efflux pump complex"/>
    <property type="evidence" value="ECO:0007669"/>
    <property type="project" value="TreeGrafter"/>
</dbReference>
<dbReference type="Proteomes" id="UP000006048">
    <property type="component" value="Chromosome"/>
</dbReference>
<dbReference type="EMBL" id="CP002959">
    <property type="protein sequence ID" value="AFM12522.1"/>
    <property type="molecule type" value="Genomic_DNA"/>
</dbReference>
<protein>
    <submittedName>
        <fullName evidence="6">TolC-like protein</fullName>
    </submittedName>
</protein>
<dbReference type="PANTHER" id="PTHR30026:SF20">
    <property type="entry name" value="OUTER MEMBRANE PROTEIN TOLC"/>
    <property type="match status" value="1"/>
</dbReference>
<evidence type="ECO:0000256" key="4">
    <source>
        <dbReference type="ARBA" id="ARBA00023136"/>
    </source>
</evidence>
<dbReference type="Gene3D" id="1.20.1600.10">
    <property type="entry name" value="Outer membrane efflux proteins (OEP)"/>
    <property type="match status" value="1"/>
</dbReference>
<keyword evidence="5" id="KW-0998">Cell outer membrane</keyword>
<keyword evidence="4" id="KW-0472">Membrane</keyword>
<dbReference type="SUPFAM" id="SSF56954">
    <property type="entry name" value="Outer membrane efflux proteins (OEP)"/>
    <property type="match status" value="1"/>
</dbReference>
<dbReference type="STRING" id="869212.Turpa_1875"/>
<gene>
    <name evidence="6" type="ordered locus">Turpa_1875</name>
</gene>
<evidence type="ECO:0000256" key="1">
    <source>
        <dbReference type="ARBA" id="ARBA00004442"/>
    </source>
</evidence>
<accession>I4B5G5</accession>